<dbReference type="Pfam" id="PF02498">
    <property type="entry name" value="Bro-N"/>
    <property type="match status" value="1"/>
</dbReference>
<dbReference type="Proteomes" id="UP000030512">
    <property type="component" value="Chromosome"/>
</dbReference>
<evidence type="ECO:0000313" key="3">
    <source>
        <dbReference type="Proteomes" id="UP000030512"/>
    </source>
</evidence>
<name>A0A140E4R6_9GAMM</name>
<sequence length="160" mass="18031">MSQLIPFEFNGNSVRVITDNNGDLWFVGKDVCENLGYADHINAIKQHCKGMVKRHPLQTQGGMQNVRVLSEPDVLRLVVGSKLPDAEKFEKWVFEDVLPSIRKTGRYELQPAQTQFQVPQTLTEALLLAGHFMAMNMAFTICLDGTQNGNLQLLQIKHHA</sequence>
<dbReference type="EMBL" id="CP014476">
    <property type="protein sequence ID" value="AMK75390.1"/>
    <property type="molecule type" value="Genomic_DNA"/>
</dbReference>
<accession>A0A140E4R6</accession>
<feature type="domain" description="Bro-N" evidence="1">
    <location>
        <begin position="1"/>
        <end position="105"/>
    </location>
</feature>
<reference evidence="2 3" key="1">
    <citation type="journal article" date="2015" name="Environ. Microbiol.">
        <title>Methane oxidation coupled to nitrate reduction under hypoxia by the Gammaproteobacterium Methylomonas denitrificans, sp. nov. type strain FJG1.</title>
        <authorList>
            <person name="Kits K.D."/>
            <person name="Klotz M.G."/>
            <person name="Stein L.Y."/>
        </authorList>
    </citation>
    <scope>NUCLEOTIDE SEQUENCE [LARGE SCALE GENOMIC DNA]</scope>
    <source>
        <strain evidence="2 3">FJG1</strain>
    </source>
</reference>
<dbReference type="PROSITE" id="PS51750">
    <property type="entry name" value="BRO_N"/>
    <property type="match status" value="1"/>
</dbReference>
<keyword evidence="3" id="KW-1185">Reference proteome</keyword>
<dbReference type="SMART" id="SM01040">
    <property type="entry name" value="Bro-N"/>
    <property type="match status" value="1"/>
</dbReference>
<dbReference type="InterPro" id="IPR003497">
    <property type="entry name" value="BRO_N_domain"/>
</dbReference>
<dbReference type="RefSeq" id="WP_052142460.1">
    <property type="nucleotide sequence ID" value="NZ_CP014476.1"/>
</dbReference>
<protein>
    <recommendedName>
        <fullName evidence="1">Bro-N domain-containing protein</fullName>
    </recommendedName>
</protein>
<organism evidence="2 3">
    <name type="scientific">Methylomonas denitrificans</name>
    <dbReference type="NCBI Taxonomy" id="1538553"/>
    <lineage>
        <taxon>Bacteria</taxon>
        <taxon>Pseudomonadati</taxon>
        <taxon>Pseudomonadota</taxon>
        <taxon>Gammaproteobacteria</taxon>
        <taxon>Methylococcales</taxon>
        <taxon>Methylococcaceae</taxon>
        <taxon>Methylomonas</taxon>
    </lineage>
</organism>
<proteinExistence type="predicted"/>
<dbReference type="STRING" id="1538553.JT25_002615"/>
<evidence type="ECO:0000313" key="2">
    <source>
        <dbReference type="EMBL" id="AMK75390.1"/>
    </source>
</evidence>
<dbReference type="PANTHER" id="PTHR36180:SF2">
    <property type="entry name" value="BRO FAMILY PROTEIN"/>
    <property type="match status" value="1"/>
</dbReference>
<dbReference type="KEGG" id="mdn:JT25_002615"/>
<dbReference type="AlphaFoldDB" id="A0A140E4R6"/>
<dbReference type="PANTHER" id="PTHR36180">
    <property type="entry name" value="DNA-BINDING PROTEIN-RELATED-RELATED"/>
    <property type="match status" value="1"/>
</dbReference>
<evidence type="ECO:0000259" key="1">
    <source>
        <dbReference type="PROSITE" id="PS51750"/>
    </source>
</evidence>
<gene>
    <name evidence="2" type="ORF">JT25_002615</name>
</gene>
<dbReference type="OrthoDB" id="1042522at2"/>